<feature type="compositionally biased region" description="Polar residues" evidence="1">
    <location>
        <begin position="1"/>
        <end position="17"/>
    </location>
</feature>
<organism evidence="2 3">
    <name type="scientific">Limoniibacter endophyticus</name>
    <dbReference type="NCBI Taxonomy" id="1565040"/>
    <lineage>
        <taxon>Bacteria</taxon>
        <taxon>Pseudomonadati</taxon>
        <taxon>Pseudomonadota</taxon>
        <taxon>Alphaproteobacteria</taxon>
        <taxon>Hyphomicrobiales</taxon>
        <taxon>Bartonellaceae</taxon>
        <taxon>Limoniibacter</taxon>
    </lineage>
</organism>
<evidence type="ECO:0008006" key="4">
    <source>
        <dbReference type="Google" id="ProtNLM"/>
    </source>
</evidence>
<name>A0A8J3DL21_9HYPH</name>
<evidence type="ECO:0000313" key="3">
    <source>
        <dbReference type="Proteomes" id="UP000641137"/>
    </source>
</evidence>
<evidence type="ECO:0000256" key="1">
    <source>
        <dbReference type="SAM" id="MobiDB-lite"/>
    </source>
</evidence>
<gene>
    <name evidence="2" type="ORF">GCM10010136_31260</name>
</gene>
<sequence length="170" mass="18451">MTTATKGLVSPSSTSPTAVAKTDPGGFPLDPAKDSASCKLLVRMVRAMYPHKRFGDAPYERTANAIFKAAEASPAQKVAFASALYDLAAAGFADLDEEAAYNHLKSIESTAFFKLVRSTAVVTLYDDPEVWELLGYEGPSFDKGGYVNRGFNDLDWLPEPRIEEYQGGDQ</sequence>
<accession>A0A8J3DL21</accession>
<dbReference type="EMBL" id="BMZO01000011">
    <property type="protein sequence ID" value="GHC79045.1"/>
    <property type="molecule type" value="Genomic_DNA"/>
</dbReference>
<feature type="region of interest" description="Disordered" evidence="1">
    <location>
        <begin position="1"/>
        <end position="26"/>
    </location>
</feature>
<dbReference type="RefSeq" id="WP_210310904.1">
    <property type="nucleotide sequence ID" value="NZ_BMZO01000011.1"/>
</dbReference>
<proteinExistence type="predicted"/>
<dbReference type="AlphaFoldDB" id="A0A8J3DL21"/>
<protein>
    <recommendedName>
        <fullName evidence="4">Gluconate 2-dehydrogenase subunit 3-like protein</fullName>
    </recommendedName>
</protein>
<evidence type="ECO:0000313" key="2">
    <source>
        <dbReference type="EMBL" id="GHC79045.1"/>
    </source>
</evidence>
<keyword evidence="3" id="KW-1185">Reference proteome</keyword>
<dbReference type="Proteomes" id="UP000641137">
    <property type="component" value="Unassembled WGS sequence"/>
</dbReference>
<reference evidence="2" key="1">
    <citation type="journal article" date="2014" name="Int. J. Syst. Evol. Microbiol.">
        <title>Complete genome sequence of Corynebacterium casei LMG S-19264T (=DSM 44701T), isolated from a smear-ripened cheese.</title>
        <authorList>
            <consortium name="US DOE Joint Genome Institute (JGI-PGF)"/>
            <person name="Walter F."/>
            <person name="Albersmeier A."/>
            <person name="Kalinowski J."/>
            <person name="Ruckert C."/>
        </authorList>
    </citation>
    <scope>NUCLEOTIDE SEQUENCE</scope>
    <source>
        <strain evidence="2">KCTC 42097</strain>
    </source>
</reference>
<reference evidence="2" key="2">
    <citation type="submission" date="2020-09" db="EMBL/GenBank/DDBJ databases">
        <authorList>
            <person name="Sun Q."/>
            <person name="Kim S."/>
        </authorList>
    </citation>
    <scope>NUCLEOTIDE SEQUENCE</scope>
    <source>
        <strain evidence="2">KCTC 42097</strain>
    </source>
</reference>
<comment type="caution">
    <text evidence="2">The sequence shown here is derived from an EMBL/GenBank/DDBJ whole genome shotgun (WGS) entry which is preliminary data.</text>
</comment>